<dbReference type="Proteomes" id="UP000030744">
    <property type="component" value="Unassembled WGS sequence"/>
</dbReference>
<dbReference type="RefSeq" id="XP_037878346.1">
    <property type="nucleotide sequence ID" value="XM_038022492.1"/>
</dbReference>
<keyword evidence="4" id="KW-1185">Reference proteome</keyword>
<feature type="signal peptide" evidence="2">
    <location>
        <begin position="1"/>
        <end position="21"/>
    </location>
</feature>
<reference evidence="3" key="2">
    <citation type="submission" date="2013-10" db="EMBL/GenBank/DDBJ databases">
        <authorList>
            <person name="Aslett M."/>
        </authorList>
    </citation>
    <scope>NUCLEOTIDE SEQUENCE [LARGE SCALE GENOMIC DNA]</scope>
    <source>
        <strain evidence="3">Houghton</strain>
    </source>
</reference>
<dbReference type="GeneID" id="60403924"/>
<keyword evidence="2" id="KW-0732">Signal</keyword>
<dbReference type="Pfam" id="PF06670">
    <property type="entry name" value="Etmic-2"/>
    <property type="match status" value="2"/>
</dbReference>
<name>U6KIH7_9EIME</name>
<feature type="region of interest" description="Disordered" evidence="1">
    <location>
        <begin position="267"/>
        <end position="295"/>
    </location>
</feature>
<evidence type="ECO:0000256" key="1">
    <source>
        <dbReference type="SAM" id="MobiDB-lite"/>
    </source>
</evidence>
<feature type="compositionally biased region" description="Gly residues" evidence="1">
    <location>
        <begin position="109"/>
        <end position="132"/>
    </location>
</feature>
<dbReference type="AlphaFoldDB" id="U6KIH7"/>
<evidence type="ECO:0000313" key="4">
    <source>
        <dbReference type="Proteomes" id="UP000030744"/>
    </source>
</evidence>
<gene>
    <name evidence="3" type="ORF">EMH_0029460</name>
</gene>
<reference evidence="3" key="1">
    <citation type="submission" date="2013-10" db="EMBL/GenBank/DDBJ databases">
        <title>Genomic analysis of the causative agents of coccidiosis in chickens.</title>
        <authorList>
            <person name="Reid A.J."/>
            <person name="Blake D."/>
            <person name="Billington K."/>
            <person name="Browne H."/>
            <person name="Dunn M."/>
            <person name="Hung S."/>
            <person name="Kawahara F."/>
            <person name="Miranda-Saavedra D."/>
            <person name="Mourier T."/>
            <person name="Nagra H."/>
            <person name="Otto T.D."/>
            <person name="Rawlings N."/>
            <person name="Sanchez A."/>
            <person name="Sanders M."/>
            <person name="Subramaniam C."/>
            <person name="Tay Y."/>
            <person name="Dear P."/>
            <person name="Doerig C."/>
            <person name="Gruber A."/>
            <person name="Parkinson J."/>
            <person name="Shirley M."/>
            <person name="Wan K.L."/>
            <person name="Berriman M."/>
            <person name="Tomley F."/>
            <person name="Pain A."/>
        </authorList>
    </citation>
    <scope>NUCLEOTIDE SEQUENCE [LARGE SCALE GENOMIC DNA]</scope>
    <source>
        <strain evidence="3">Houghton</strain>
    </source>
</reference>
<dbReference type="InterPro" id="IPR009556">
    <property type="entry name" value="Microneme_Etmic-2"/>
</dbReference>
<accession>U6KIH7</accession>
<dbReference type="VEuPathDB" id="ToxoDB:EMH_0029460"/>
<sequence>MARAFSVIALGLLFSLPSSLAIRTKVPADEPPATDSALTSSASVQRHSSSVGLVEANCGRLSVRGGLKVGETLKITANGWEDGNSDFVVEIATDNSQSMAQARDSPVEGGAGLAGGGSQGGDGAAGGAGDGGSIKEQPSIPIVGVRIPASTNEDGSSRQPSVLLYRRGESTPKELPLDSPAGPTSPFMVIFHQKSQAEMTVRLFTWVSSGSGAGGSWHEASMDVSVGLIHRDVLVATSDCKPQSLRLYGSASADLVTPGEDMCQAAEPQLLSLTASPPGGSQSVLEAPSDASEDV</sequence>
<feature type="region of interest" description="Disordered" evidence="1">
    <location>
        <begin position="97"/>
        <end position="139"/>
    </location>
</feature>
<organism evidence="3 4">
    <name type="scientific">Eimeria mitis</name>
    <dbReference type="NCBI Taxonomy" id="44415"/>
    <lineage>
        <taxon>Eukaryota</taxon>
        <taxon>Sar</taxon>
        <taxon>Alveolata</taxon>
        <taxon>Apicomplexa</taxon>
        <taxon>Conoidasida</taxon>
        <taxon>Coccidia</taxon>
        <taxon>Eucoccidiorida</taxon>
        <taxon>Eimeriorina</taxon>
        <taxon>Eimeriidae</taxon>
        <taxon>Eimeria</taxon>
    </lineage>
</organism>
<protein>
    <submittedName>
        <fullName evidence="3">Microneme protein etmic-2/7h, related</fullName>
    </submittedName>
</protein>
<evidence type="ECO:0000256" key="2">
    <source>
        <dbReference type="SAM" id="SignalP"/>
    </source>
</evidence>
<feature type="chain" id="PRO_5004673001" evidence="2">
    <location>
        <begin position="22"/>
        <end position="295"/>
    </location>
</feature>
<feature type="compositionally biased region" description="Polar residues" evidence="1">
    <location>
        <begin position="271"/>
        <end position="284"/>
    </location>
</feature>
<dbReference type="EMBL" id="HG735515">
    <property type="protein sequence ID" value="CDJ36057.1"/>
    <property type="molecule type" value="Genomic_DNA"/>
</dbReference>
<evidence type="ECO:0000313" key="3">
    <source>
        <dbReference type="EMBL" id="CDJ36057.1"/>
    </source>
</evidence>
<proteinExistence type="predicted"/>
<dbReference type="OrthoDB" id="346879at2759"/>